<protein>
    <submittedName>
        <fullName evidence="1">Uncharacterized protein</fullName>
    </submittedName>
</protein>
<dbReference type="EMBL" id="GBXM01064073">
    <property type="protein sequence ID" value="JAH44504.1"/>
    <property type="molecule type" value="Transcribed_RNA"/>
</dbReference>
<proteinExistence type="predicted"/>
<dbReference type="AlphaFoldDB" id="A0A0E9ST17"/>
<organism evidence="1">
    <name type="scientific">Anguilla anguilla</name>
    <name type="common">European freshwater eel</name>
    <name type="synonym">Muraena anguilla</name>
    <dbReference type="NCBI Taxonomy" id="7936"/>
    <lineage>
        <taxon>Eukaryota</taxon>
        <taxon>Metazoa</taxon>
        <taxon>Chordata</taxon>
        <taxon>Craniata</taxon>
        <taxon>Vertebrata</taxon>
        <taxon>Euteleostomi</taxon>
        <taxon>Actinopterygii</taxon>
        <taxon>Neopterygii</taxon>
        <taxon>Teleostei</taxon>
        <taxon>Anguilliformes</taxon>
        <taxon>Anguillidae</taxon>
        <taxon>Anguilla</taxon>
    </lineage>
</organism>
<evidence type="ECO:0000313" key="1">
    <source>
        <dbReference type="EMBL" id="JAH44504.1"/>
    </source>
</evidence>
<reference evidence="1" key="1">
    <citation type="submission" date="2014-11" db="EMBL/GenBank/DDBJ databases">
        <authorList>
            <person name="Amaro Gonzalez C."/>
        </authorList>
    </citation>
    <scope>NUCLEOTIDE SEQUENCE</scope>
</reference>
<reference evidence="1" key="2">
    <citation type="journal article" date="2015" name="Fish Shellfish Immunol.">
        <title>Early steps in the European eel (Anguilla anguilla)-Vibrio vulnificus interaction in the gills: Role of the RtxA13 toxin.</title>
        <authorList>
            <person name="Callol A."/>
            <person name="Pajuelo D."/>
            <person name="Ebbesson L."/>
            <person name="Teles M."/>
            <person name="MacKenzie S."/>
            <person name="Amaro C."/>
        </authorList>
    </citation>
    <scope>NUCLEOTIDE SEQUENCE</scope>
</reference>
<name>A0A0E9ST17_ANGAN</name>
<sequence length="38" mass="4513">MFTNSIFYYIITFGHLAVNRQLQDSHTHMVQVAHQSYN</sequence>
<accession>A0A0E9ST17</accession>